<dbReference type="AlphaFoldDB" id="X1DH20"/>
<name>X1DH20_9ZZZZ</name>
<comment type="caution">
    <text evidence="2">The sequence shown here is derived from an EMBL/GenBank/DDBJ whole genome shotgun (WGS) entry which is preliminary data.</text>
</comment>
<reference evidence="2" key="1">
    <citation type="journal article" date="2014" name="Front. Microbiol.">
        <title>High frequency of phylogenetically diverse reductive dehalogenase-homologous genes in deep subseafloor sedimentary metagenomes.</title>
        <authorList>
            <person name="Kawai M."/>
            <person name="Futagami T."/>
            <person name="Toyoda A."/>
            <person name="Takaki Y."/>
            <person name="Nishi S."/>
            <person name="Hori S."/>
            <person name="Arai W."/>
            <person name="Tsubouchi T."/>
            <person name="Morono Y."/>
            <person name="Uchiyama I."/>
            <person name="Ito T."/>
            <person name="Fujiyama A."/>
            <person name="Inagaki F."/>
            <person name="Takami H."/>
        </authorList>
    </citation>
    <scope>NUCLEOTIDE SEQUENCE</scope>
    <source>
        <strain evidence="2">Expedition CK06-06</strain>
    </source>
</reference>
<accession>X1DH20</accession>
<gene>
    <name evidence="2" type="ORF">S01H4_55620</name>
</gene>
<proteinExistence type="predicted"/>
<organism evidence="2">
    <name type="scientific">marine sediment metagenome</name>
    <dbReference type="NCBI Taxonomy" id="412755"/>
    <lineage>
        <taxon>unclassified sequences</taxon>
        <taxon>metagenomes</taxon>
        <taxon>ecological metagenomes</taxon>
    </lineage>
</organism>
<feature type="region of interest" description="Disordered" evidence="1">
    <location>
        <begin position="35"/>
        <end position="64"/>
    </location>
</feature>
<protein>
    <submittedName>
        <fullName evidence="2">Uncharacterized protein</fullName>
    </submittedName>
</protein>
<evidence type="ECO:0000313" key="2">
    <source>
        <dbReference type="EMBL" id="GAH07585.1"/>
    </source>
</evidence>
<sequence length="64" mass="7487">MLSILPGVPEWLEEHPQAVERFMFSWYPIIQRFKNKGSGQEPPQGAVFQPPTLEQTMEQIQPKY</sequence>
<feature type="compositionally biased region" description="Polar residues" evidence="1">
    <location>
        <begin position="52"/>
        <end position="64"/>
    </location>
</feature>
<dbReference type="EMBL" id="BART01032120">
    <property type="protein sequence ID" value="GAH07585.1"/>
    <property type="molecule type" value="Genomic_DNA"/>
</dbReference>
<evidence type="ECO:0000256" key="1">
    <source>
        <dbReference type="SAM" id="MobiDB-lite"/>
    </source>
</evidence>